<dbReference type="SUPFAM" id="SSF55136">
    <property type="entry name" value="Probable bacterial effector-binding domain"/>
    <property type="match status" value="1"/>
</dbReference>
<comment type="caution">
    <text evidence="1">The sequence shown here is derived from an EMBL/GenBank/DDBJ whole genome shotgun (WGS) entry which is preliminary data.</text>
</comment>
<dbReference type="Gene3D" id="3.20.80.10">
    <property type="entry name" value="Regulatory factor, effector binding domain"/>
    <property type="match status" value="1"/>
</dbReference>
<organism evidence="1 2">
    <name type="scientific">Aureitalea marina</name>
    <dbReference type="NCBI Taxonomy" id="930804"/>
    <lineage>
        <taxon>Bacteria</taxon>
        <taxon>Pseudomonadati</taxon>
        <taxon>Bacteroidota</taxon>
        <taxon>Flavobacteriia</taxon>
        <taxon>Flavobacteriales</taxon>
        <taxon>Flavobacteriaceae</taxon>
        <taxon>Aureitalea</taxon>
    </lineage>
</organism>
<dbReference type="EMBL" id="MQUB01000001">
    <property type="protein sequence ID" value="PQB03930.1"/>
    <property type="molecule type" value="Genomic_DNA"/>
</dbReference>
<proteinExistence type="predicted"/>
<evidence type="ECO:0000313" key="2">
    <source>
        <dbReference type="Proteomes" id="UP000239800"/>
    </source>
</evidence>
<accession>A0A2S7KMW3</accession>
<protein>
    <recommendedName>
        <fullName evidence="3">GyrI-like small molecule binding domain-containing protein</fullName>
    </recommendedName>
</protein>
<dbReference type="Proteomes" id="UP000239800">
    <property type="component" value="Unassembled WGS sequence"/>
</dbReference>
<sequence length="292" mass="33725">MVVLLLGWGSWYFLIRDYQYSIQYKSRFPSGVYYDHLQQWTTVLPDNVDSVTTLIKVPYVGMLQKVQVGDQETRINWEIESLTDSTCRIYARFDRPGNDLSHRLSVLFGQSDLPDQGLAITKHVGNTLVAKAKGFRLGAIGDTIIPKKFAAYITVQSSVRTKARDMIYSIGDIMGYIKENDIQLDGDPFLQITSWDRNTDRITFDFNFPIVKRDNLPDNPLVRFKEIPEFEALNAPFFGNYRIADISWYQLLAYAQLNNISIQELPIEIYRNDPHLGGDERNWRADVLIPRQ</sequence>
<dbReference type="InterPro" id="IPR011256">
    <property type="entry name" value="Reg_factor_effector_dom_sf"/>
</dbReference>
<dbReference type="AlphaFoldDB" id="A0A2S7KMW3"/>
<evidence type="ECO:0008006" key="3">
    <source>
        <dbReference type="Google" id="ProtNLM"/>
    </source>
</evidence>
<gene>
    <name evidence="1" type="ORF">BST85_02665</name>
</gene>
<keyword evidence="2" id="KW-1185">Reference proteome</keyword>
<reference evidence="1 2" key="1">
    <citation type="submission" date="2016-11" db="EMBL/GenBank/DDBJ databases">
        <title>Trade-off between light-utilization and light-protection in marine flavobacteria.</title>
        <authorList>
            <person name="Kumagai Y."/>
        </authorList>
    </citation>
    <scope>NUCLEOTIDE SEQUENCE [LARGE SCALE GENOMIC DNA]</scope>
    <source>
        <strain evidence="1 2">NBRC 107741</strain>
    </source>
</reference>
<evidence type="ECO:0000313" key="1">
    <source>
        <dbReference type="EMBL" id="PQB03930.1"/>
    </source>
</evidence>
<name>A0A2S7KMW3_9FLAO</name>